<dbReference type="Pfam" id="PF01663">
    <property type="entry name" value="Phosphodiest"/>
    <property type="match status" value="1"/>
</dbReference>
<dbReference type="Proteomes" id="UP000649739">
    <property type="component" value="Unassembled WGS sequence"/>
</dbReference>
<evidence type="ECO:0008006" key="4">
    <source>
        <dbReference type="Google" id="ProtNLM"/>
    </source>
</evidence>
<dbReference type="SUPFAM" id="SSF53649">
    <property type="entry name" value="Alkaline phosphatase-like"/>
    <property type="match status" value="1"/>
</dbReference>
<protein>
    <recommendedName>
        <fullName evidence="4">Phosphodiesterase</fullName>
    </recommendedName>
</protein>
<reference evidence="2" key="2">
    <citation type="submission" date="2020-09" db="EMBL/GenBank/DDBJ databases">
        <authorList>
            <person name="Sun Q."/>
            <person name="Ohkuma M."/>
        </authorList>
    </citation>
    <scope>NUCLEOTIDE SEQUENCE</scope>
    <source>
        <strain evidence="2">JCM 3090</strain>
    </source>
</reference>
<keyword evidence="1" id="KW-1133">Transmembrane helix</keyword>
<name>A0A8J3B303_9ACTN</name>
<keyword evidence="1" id="KW-0812">Transmembrane</keyword>
<sequence length="650" mass="68713">MSAAPQPPPGGPRARARLGLAVLRDWRPTVARVRSLLRGFVISFVVLSLTLWLLPGVNAGGLLSMLWLVLLVAAVGAVLRPLLLVVATVLGGYGALVVGVFVQAIVIYVALWLDRDLPPSHFALAFVAAFLAAVLSALIHWLADAGTDDAFIAETLRRMLRRRGRAAGPRPPGLLIIQLDGVAAPILQWAVRAGNLPHLGEWLRSGRYRLRRWHTGLPATTPAAQAGLMYGDDRAVPAFRWYDKAAGRMLVCSRPRDAAQVEEQLAGGLLAGGGASVSNVFTGGAATSLLTISRGTLPVRSRAYAAFMTSPYGLARALVLGVGELLRELHRARVQRLRRVWPRVRRGGRYLLLRPVTTVLLRDLTVSLVADQLAAGAPVVFCDFVDYDEVAHHVGPARAEAMGVLEDLDRVVGILDRLAAHAGGRAYELVVLSDHGQSQGATFRQRYGRTLTEVVHRLVGAATDAGAADGAAADEVVVAASGNLALVYLTRLPGRATRAELDAAYPGLIRGLAGHPGVGLVVVDDAGGPVAVGARGVHHLATGRVTGTDPLAPYGPHAAGALRDHQRRAHVGDLVVISTVDPDTDEVAAFEELVGNHGGLGGWQTEGVLVHPASWRVEGELNGPVAVHRQLVRWRDGLGLAPAPTGAAES</sequence>
<comment type="caution">
    <text evidence="2">The sequence shown here is derived from an EMBL/GenBank/DDBJ whole genome shotgun (WGS) entry which is preliminary data.</text>
</comment>
<feature type="transmembrane region" description="Helical" evidence="1">
    <location>
        <begin position="122"/>
        <end position="143"/>
    </location>
</feature>
<evidence type="ECO:0000256" key="1">
    <source>
        <dbReference type="SAM" id="Phobius"/>
    </source>
</evidence>
<dbReference type="EMBL" id="BMQB01000002">
    <property type="protein sequence ID" value="GGJ82747.1"/>
    <property type="molecule type" value="Genomic_DNA"/>
</dbReference>
<dbReference type="InterPro" id="IPR017850">
    <property type="entry name" value="Alkaline_phosphatase_core_sf"/>
</dbReference>
<gene>
    <name evidence="2" type="ORF">GCM10010123_10500</name>
</gene>
<reference evidence="2" key="1">
    <citation type="journal article" date="2014" name="Int. J. Syst. Evol. Microbiol.">
        <title>Complete genome sequence of Corynebacterium casei LMG S-19264T (=DSM 44701T), isolated from a smear-ripened cheese.</title>
        <authorList>
            <consortium name="US DOE Joint Genome Institute (JGI-PGF)"/>
            <person name="Walter F."/>
            <person name="Albersmeier A."/>
            <person name="Kalinowski J."/>
            <person name="Ruckert C."/>
        </authorList>
    </citation>
    <scope>NUCLEOTIDE SEQUENCE</scope>
    <source>
        <strain evidence="2">JCM 3090</strain>
    </source>
</reference>
<keyword evidence="3" id="KW-1185">Reference proteome</keyword>
<evidence type="ECO:0000313" key="3">
    <source>
        <dbReference type="Proteomes" id="UP000649739"/>
    </source>
</evidence>
<feature type="transmembrane region" description="Helical" evidence="1">
    <location>
        <begin position="36"/>
        <end position="54"/>
    </location>
</feature>
<evidence type="ECO:0000313" key="2">
    <source>
        <dbReference type="EMBL" id="GGJ82747.1"/>
    </source>
</evidence>
<organism evidence="2 3">
    <name type="scientific">Pilimelia anulata</name>
    <dbReference type="NCBI Taxonomy" id="53371"/>
    <lineage>
        <taxon>Bacteria</taxon>
        <taxon>Bacillati</taxon>
        <taxon>Actinomycetota</taxon>
        <taxon>Actinomycetes</taxon>
        <taxon>Micromonosporales</taxon>
        <taxon>Micromonosporaceae</taxon>
        <taxon>Pilimelia</taxon>
    </lineage>
</organism>
<dbReference type="InterPro" id="IPR002591">
    <property type="entry name" value="Phosphodiest/P_Trfase"/>
</dbReference>
<keyword evidence="1" id="KW-0472">Membrane</keyword>
<feature type="transmembrane region" description="Helical" evidence="1">
    <location>
        <begin position="66"/>
        <end position="87"/>
    </location>
</feature>
<accession>A0A8J3B303</accession>
<dbReference type="Gene3D" id="3.40.720.10">
    <property type="entry name" value="Alkaline Phosphatase, subunit A"/>
    <property type="match status" value="1"/>
</dbReference>
<dbReference type="RefSeq" id="WP_189168906.1">
    <property type="nucleotide sequence ID" value="NZ_BMQB01000002.1"/>
</dbReference>
<feature type="transmembrane region" description="Helical" evidence="1">
    <location>
        <begin position="93"/>
        <end position="113"/>
    </location>
</feature>
<proteinExistence type="predicted"/>
<dbReference type="AlphaFoldDB" id="A0A8J3B303"/>